<keyword evidence="1" id="KW-0472">Membrane</keyword>
<feature type="transmembrane region" description="Helical" evidence="1">
    <location>
        <begin position="482"/>
        <end position="503"/>
    </location>
</feature>
<keyword evidence="3" id="KW-1185">Reference proteome</keyword>
<accession>A0AAD1X653</accession>
<keyword evidence="1" id="KW-0812">Transmembrane</keyword>
<gene>
    <name evidence="2" type="ORF">ECRASSUSDP1_LOCUS5887</name>
</gene>
<evidence type="ECO:0000313" key="2">
    <source>
        <dbReference type="EMBL" id="CAI2364543.1"/>
    </source>
</evidence>
<name>A0AAD1X653_EUPCR</name>
<dbReference type="AlphaFoldDB" id="A0AAD1X653"/>
<proteinExistence type="predicted"/>
<protein>
    <submittedName>
        <fullName evidence="2">Uncharacterized protein</fullName>
    </submittedName>
</protein>
<evidence type="ECO:0000313" key="3">
    <source>
        <dbReference type="Proteomes" id="UP001295684"/>
    </source>
</evidence>
<evidence type="ECO:0000256" key="1">
    <source>
        <dbReference type="SAM" id="Phobius"/>
    </source>
</evidence>
<keyword evidence="1" id="KW-1133">Transmembrane helix</keyword>
<comment type="caution">
    <text evidence="2">The sequence shown here is derived from an EMBL/GenBank/DDBJ whole genome shotgun (WGS) entry which is preliminary data.</text>
</comment>
<sequence>MRTTDGEEIVPMRDFELGIYKDMISQQQKKLKILDSIKQISNDTESDFNITGDFLDQAVNTIIYKKEEKARKIRERIEIDKINEIKNSIFEKHVLDFEDEIIDFNFIPISVPNQSNKDPVVLIFARNGIDSTTLEIQDLRGEVILEYQIQNCTTKYLLPSLHPQDIFAAVICHNYNFHMIKFSTEEFIDSQKPSENSPFFKIVENSFLNLPEEVSKILVEKNETLGDSFDIIRVAPYFSKRIIYFLMVDNSGRIINLKGSEEIMSVFRLETSQITAIERHNLSILFSTSNNIGFMKVLEQSSDQVFCEIGTANISSIAGDHLKPSGIYAITQEHDDNSTSDHLVAFEIKASKQRSSTEECKIIGKIKLGHHESSSFSLSPLQGFVTVMDQFGELSVFKALNPNDLIEDQVKYVFQPFKERHNNTLSISEVLSRKKEFGIYNKDIRDINSYQGSFVLIRNPQNLSQVSLFEYIRIVEAQTEGFFDFIDMRIVMLIAAAIVYFLWRQCKGFYSKMEPSIEDYVDLGEGGMSKNDAMKNLKFD</sequence>
<reference evidence="2" key="1">
    <citation type="submission" date="2023-07" db="EMBL/GenBank/DDBJ databases">
        <authorList>
            <consortium name="AG Swart"/>
            <person name="Singh M."/>
            <person name="Singh A."/>
            <person name="Seah K."/>
            <person name="Emmerich C."/>
        </authorList>
    </citation>
    <scope>NUCLEOTIDE SEQUENCE</scope>
    <source>
        <strain evidence="2">DP1</strain>
    </source>
</reference>
<dbReference type="EMBL" id="CAMPGE010005698">
    <property type="protein sequence ID" value="CAI2364543.1"/>
    <property type="molecule type" value="Genomic_DNA"/>
</dbReference>
<organism evidence="2 3">
    <name type="scientific">Euplotes crassus</name>
    <dbReference type="NCBI Taxonomy" id="5936"/>
    <lineage>
        <taxon>Eukaryota</taxon>
        <taxon>Sar</taxon>
        <taxon>Alveolata</taxon>
        <taxon>Ciliophora</taxon>
        <taxon>Intramacronucleata</taxon>
        <taxon>Spirotrichea</taxon>
        <taxon>Hypotrichia</taxon>
        <taxon>Euplotida</taxon>
        <taxon>Euplotidae</taxon>
        <taxon>Moneuplotes</taxon>
    </lineage>
</organism>
<dbReference type="Proteomes" id="UP001295684">
    <property type="component" value="Unassembled WGS sequence"/>
</dbReference>